<evidence type="ECO:0000313" key="3">
    <source>
        <dbReference type="Proteomes" id="UP000248039"/>
    </source>
</evidence>
<dbReference type="EMBL" id="PYBW01000070">
    <property type="protein sequence ID" value="PYC77241.1"/>
    <property type="molecule type" value="Genomic_DNA"/>
</dbReference>
<gene>
    <name evidence="2" type="ORF">C7C46_19945</name>
</gene>
<dbReference type="Gene3D" id="3.30.70.20">
    <property type="match status" value="1"/>
</dbReference>
<dbReference type="SUPFAM" id="SSF54862">
    <property type="entry name" value="4Fe-4S ferredoxins"/>
    <property type="match status" value="1"/>
</dbReference>
<feature type="compositionally biased region" description="Pro residues" evidence="1">
    <location>
        <begin position="1"/>
        <end position="11"/>
    </location>
</feature>
<dbReference type="Proteomes" id="UP000248039">
    <property type="component" value="Unassembled WGS sequence"/>
</dbReference>
<feature type="region of interest" description="Disordered" evidence="1">
    <location>
        <begin position="1"/>
        <end position="22"/>
    </location>
</feature>
<reference evidence="2 3" key="1">
    <citation type="submission" date="2018-03" db="EMBL/GenBank/DDBJ databases">
        <title>Bioinformatic expansion and discovery of thiopeptide antibiotics.</title>
        <authorList>
            <person name="Schwalen C.J."/>
            <person name="Hudson G.A."/>
            <person name="Mitchell D.A."/>
        </authorList>
    </citation>
    <scope>NUCLEOTIDE SEQUENCE [LARGE SCALE GENOMIC DNA]</scope>
    <source>
        <strain evidence="2 3">ATCC 21389</strain>
    </source>
</reference>
<dbReference type="Pfam" id="PF13459">
    <property type="entry name" value="Fer4_15"/>
    <property type="match status" value="1"/>
</dbReference>
<dbReference type="AlphaFoldDB" id="A0A2V4NB28"/>
<protein>
    <submittedName>
        <fullName evidence="2">Cytochrome</fullName>
    </submittedName>
</protein>
<proteinExistence type="predicted"/>
<name>A0A2V4NB28_9ACTN</name>
<keyword evidence="3" id="KW-1185">Reference proteome</keyword>
<evidence type="ECO:0000313" key="2">
    <source>
        <dbReference type="EMBL" id="PYC77241.1"/>
    </source>
</evidence>
<evidence type="ECO:0000256" key="1">
    <source>
        <dbReference type="SAM" id="MobiDB-lite"/>
    </source>
</evidence>
<accession>A0A2V4NB28</accession>
<organism evidence="2 3">
    <name type="scientific">Streptomyces tateyamensis</name>
    <dbReference type="NCBI Taxonomy" id="565073"/>
    <lineage>
        <taxon>Bacteria</taxon>
        <taxon>Bacillati</taxon>
        <taxon>Actinomycetota</taxon>
        <taxon>Actinomycetes</taxon>
        <taxon>Kitasatosporales</taxon>
        <taxon>Streptomycetaceae</taxon>
        <taxon>Streptomyces</taxon>
    </lineage>
</organism>
<sequence>MAPRPAHPQPADPAGRLVSATGPEPAELVVTVDRARCAGTGLCAASAPADLQVGPDGKAHPRHERSTALAAVVEAAELCPMEAIAVHHATTGELLAPQW</sequence>
<comment type="caution">
    <text evidence="2">The sequence shown here is derived from an EMBL/GenBank/DDBJ whole genome shotgun (WGS) entry which is preliminary data.</text>
</comment>